<dbReference type="SUPFAM" id="SSF51556">
    <property type="entry name" value="Metallo-dependent hydrolases"/>
    <property type="match status" value="1"/>
</dbReference>
<dbReference type="OrthoDB" id="9811399at2"/>
<keyword evidence="2" id="KW-0378">Hydrolase</keyword>
<dbReference type="RefSeq" id="WP_107967402.1">
    <property type="nucleotide sequence ID" value="NZ_NWBU01000006.1"/>
</dbReference>
<dbReference type="InterPro" id="IPR032466">
    <property type="entry name" value="Metal_Hydrolase"/>
</dbReference>
<reference evidence="2 3" key="1">
    <citation type="submission" date="2017-09" db="EMBL/GenBank/DDBJ databases">
        <title>Sphingomonas panjinensis sp.nov., isolated from oil-contaminated soil.</title>
        <authorList>
            <person name="Wang L."/>
            <person name="Chen L."/>
        </authorList>
    </citation>
    <scope>NUCLEOTIDE SEQUENCE [LARGE SCALE GENOMIC DNA]</scope>
    <source>
        <strain evidence="2 3">FW-11</strain>
    </source>
</reference>
<comment type="caution">
    <text evidence="2">The sequence shown here is derived from an EMBL/GenBank/DDBJ whole genome shotgun (WGS) entry which is preliminary data.</text>
</comment>
<dbReference type="InterPro" id="IPR013108">
    <property type="entry name" value="Amidohydro_3"/>
</dbReference>
<dbReference type="PANTHER" id="PTHR22642:SF2">
    <property type="entry name" value="PROTEIN LONG AFTER FAR-RED 3"/>
    <property type="match status" value="1"/>
</dbReference>
<accession>A0A2T5FZ69</accession>
<gene>
    <name evidence="2" type="ORF">CLG96_07810</name>
</gene>
<dbReference type="SUPFAM" id="SSF51338">
    <property type="entry name" value="Composite domain of metallo-dependent hydrolases"/>
    <property type="match status" value="1"/>
</dbReference>
<protein>
    <submittedName>
        <fullName evidence="2">Hydrolase</fullName>
    </submittedName>
</protein>
<dbReference type="EMBL" id="NWBU01000006">
    <property type="protein sequence ID" value="PTQ11889.1"/>
    <property type="molecule type" value="Genomic_DNA"/>
</dbReference>
<dbReference type="AlphaFoldDB" id="A0A2T5FZ69"/>
<feature type="domain" description="Amidohydrolase 3" evidence="1">
    <location>
        <begin position="73"/>
        <end position="560"/>
    </location>
</feature>
<sequence length="569" mass="62100">MSRSSAWILAATLIFGIPAPAFAERVDMLLFNGKVLTVDQNFSVQSAVAVKDGRIIAVGGPEIAKRFEAHKRIDLKGRTLMPGFIDTHLHVIGSSKRDIKAAEARSIEELKAMVAAKARELGPGEWIAGYGWDEALMKEHRNPTRADLDSAAPDNPVILLRAGAHSSVANSEAFRRANIGPQTPNPEGGLIERDAKNVPSGIIRERSDLITRLVPRGTPEEMRPSYIAALKGFLTFGITSFMEAHSSIDDEPVGKGGIAGTARRHSFKQFKSIYDEMGQDLPRATLYISYPGAERLKAFPYRTGFGDDRLKLGPIGENPYDGGFTGPTALTKEDYKGQPGFRGATDMDVAQLREMIATSAALGWQLGIHAIGDAAIETVAQIYRDTLLQGPKADHRWFLSHFTMIPSAETMNMMARDGIWAAAQPNFLYNLAGRYRATLDGYRLDHINPLASVQQHKVRVALGSDNLPVGPMVGIYAATTRKVPDGSMIGVEEAISRQEAIRLYTREAAYLSWDEDKKGSIEPGKLADMIVLDHDPLTVPDEDLLKTKVDLTIIGGRIVYDRAAASGQP</sequence>
<name>A0A2T5FZ69_9SPHN</name>
<dbReference type="Gene3D" id="3.20.20.140">
    <property type="entry name" value="Metal-dependent hydrolases"/>
    <property type="match status" value="1"/>
</dbReference>
<dbReference type="Pfam" id="PF07969">
    <property type="entry name" value="Amidohydro_3"/>
    <property type="match status" value="1"/>
</dbReference>
<dbReference type="InterPro" id="IPR011059">
    <property type="entry name" value="Metal-dep_hydrolase_composite"/>
</dbReference>
<evidence type="ECO:0000313" key="2">
    <source>
        <dbReference type="EMBL" id="PTQ11889.1"/>
    </source>
</evidence>
<evidence type="ECO:0000313" key="3">
    <source>
        <dbReference type="Proteomes" id="UP000244162"/>
    </source>
</evidence>
<dbReference type="Proteomes" id="UP000244162">
    <property type="component" value="Unassembled WGS sequence"/>
</dbReference>
<dbReference type="InterPro" id="IPR033932">
    <property type="entry name" value="YtcJ-like"/>
</dbReference>
<dbReference type="Gene3D" id="2.30.40.10">
    <property type="entry name" value="Urease, subunit C, domain 1"/>
    <property type="match status" value="1"/>
</dbReference>
<keyword evidence="3" id="KW-1185">Reference proteome</keyword>
<dbReference type="GO" id="GO:0016810">
    <property type="term" value="F:hydrolase activity, acting on carbon-nitrogen (but not peptide) bonds"/>
    <property type="evidence" value="ECO:0007669"/>
    <property type="project" value="InterPro"/>
</dbReference>
<dbReference type="CDD" id="cd01300">
    <property type="entry name" value="YtcJ_like"/>
    <property type="match status" value="1"/>
</dbReference>
<dbReference type="Gene3D" id="3.10.310.70">
    <property type="match status" value="1"/>
</dbReference>
<evidence type="ECO:0000259" key="1">
    <source>
        <dbReference type="Pfam" id="PF07969"/>
    </source>
</evidence>
<proteinExistence type="predicted"/>
<organism evidence="2 3">
    <name type="scientific">Sphingomonas oleivorans</name>
    <dbReference type="NCBI Taxonomy" id="1735121"/>
    <lineage>
        <taxon>Bacteria</taxon>
        <taxon>Pseudomonadati</taxon>
        <taxon>Pseudomonadota</taxon>
        <taxon>Alphaproteobacteria</taxon>
        <taxon>Sphingomonadales</taxon>
        <taxon>Sphingomonadaceae</taxon>
        <taxon>Sphingomonas</taxon>
    </lineage>
</organism>
<dbReference type="PANTHER" id="PTHR22642">
    <property type="entry name" value="IMIDAZOLONEPROPIONASE"/>
    <property type="match status" value="1"/>
</dbReference>